<reference evidence="1 2" key="1">
    <citation type="submission" date="2018-06" db="EMBL/GenBank/DDBJ databases">
        <authorList>
            <consortium name="Pathogen Informatics"/>
            <person name="Doyle S."/>
        </authorList>
    </citation>
    <scope>NUCLEOTIDE SEQUENCE [LARGE SCALE GENOMIC DNA]</scope>
    <source>
        <strain evidence="1 2">NCTC10038</strain>
    </source>
</reference>
<dbReference type="EMBL" id="LS483372">
    <property type="protein sequence ID" value="SQF91890.1"/>
    <property type="molecule type" value="Genomic_DNA"/>
</dbReference>
<dbReference type="AlphaFoldDB" id="A0A3M3XUJ6"/>
<dbReference type="Proteomes" id="UP000248640">
    <property type="component" value="Chromosome 1"/>
</dbReference>
<gene>
    <name evidence="1" type="ORF">NCTC10038_03318</name>
</gene>
<evidence type="ECO:0000313" key="1">
    <source>
        <dbReference type="EMBL" id="SQF91890.1"/>
    </source>
</evidence>
<dbReference type="RefSeq" id="WP_096236935.1">
    <property type="nucleotide sequence ID" value="NZ_CP028517.1"/>
</dbReference>
<proteinExistence type="predicted"/>
<organism evidence="1 2">
    <name type="scientific">Pseudomonas fluorescens</name>
    <dbReference type="NCBI Taxonomy" id="294"/>
    <lineage>
        <taxon>Bacteria</taxon>
        <taxon>Pseudomonadati</taxon>
        <taxon>Pseudomonadota</taxon>
        <taxon>Gammaproteobacteria</taxon>
        <taxon>Pseudomonadales</taxon>
        <taxon>Pseudomonadaceae</taxon>
        <taxon>Pseudomonas</taxon>
    </lineage>
</organism>
<protein>
    <submittedName>
        <fullName evidence="1">Uncharacterized protein</fullName>
    </submittedName>
</protein>
<evidence type="ECO:0000313" key="2">
    <source>
        <dbReference type="Proteomes" id="UP000248640"/>
    </source>
</evidence>
<dbReference type="GeneID" id="61639202"/>
<name>A0A3M3XUJ6_PSEFL</name>
<accession>A0A3M3XUJ6</accession>
<sequence length="149" mass="16699">MITTTLNLKGFDNLARRLKTLAATKVKVGFFEEDRYDDGMPVAQVAAYNEFGTRFHPERPFMRETLEDKQTRKKLLKGLMAAARATIHNTGNARRILATLGKIVAEEIKITIANYPGSNSARTIAAKGFDRPLYDTGKMLESVKFKFVA</sequence>